<organism evidence="1 2">
    <name type="scientific">Hymenobacter lapidiphilus</name>
    <dbReference type="NCBI Taxonomy" id="2608003"/>
    <lineage>
        <taxon>Bacteria</taxon>
        <taxon>Pseudomonadati</taxon>
        <taxon>Bacteroidota</taxon>
        <taxon>Cytophagia</taxon>
        <taxon>Cytophagales</taxon>
        <taxon>Hymenobacteraceae</taxon>
        <taxon>Hymenobacter</taxon>
    </lineage>
</organism>
<dbReference type="Proteomes" id="UP000565521">
    <property type="component" value="Unassembled WGS sequence"/>
</dbReference>
<protein>
    <submittedName>
        <fullName evidence="1">TolC family protein</fullName>
    </submittedName>
</protein>
<reference evidence="1 2" key="1">
    <citation type="submission" date="2020-05" db="EMBL/GenBank/DDBJ databases">
        <title>Hymenobacter terrestris sp. nov. and Hymenobacter lapidiphilus sp. nov., isolated from regoliths in Antarctica.</title>
        <authorList>
            <person name="Sedlacek I."/>
            <person name="Pantucek R."/>
            <person name="Zeman M."/>
            <person name="Holochova P."/>
            <person name="Kralova S."/>
            <person name="Stankova E."/>
            <person name="Sedo O."/>
            <person name="Micenkova L."/>
            <person name="Svec P."/>
            <person name="Gupta V."/>
            <person name="Sood U."/>
            <person name="Korpole U.S."/>
            <person name="Lal R."/>
        </authorList>
    </citation>
    <scope>NUCLEOTIDE SEQUENCE [LARGE SCALE GENOMIC DNA]</scope>
    <source>
        <strain evidence="1 2">P5342</strain>
    </source>
</reference>
<name>A0A7Y7PPP9_9BACT</name>
<dbReference type="SUPFAM" id="SSF56954">
    <property type="entry name" value="Outer membrane efflux proteins (OEP)"/>
    <property type="match status" value="1"/>
</dbReference>
<accession>A0A7Y7PPP9</accession>
<keyword evidence="2" id="KW-1185">Reference proteome</keyword>
<dbReference type="RefSeq" id="WP_176908649.1">
    <property type="nucleotide sequence ID" value="NZ_JABKAU010000018.1"/>
</dbReference>
<dbReference type="EMBL" id="JABKAU010000018">
    <property type="protein sequence ID" value="NVO31749.1"/>
    <property type="molecule type" value="Genomic_DNA"/>
</dbReference>
<comment type="caution">
    <text evidence="1">The sequence shown here is derived from an EMBL/GenBank/DDBJ whole genome shotgun (WGS) entry which is preliminary data.</text>
</comment>
<dbReference type="Gene3D" id="1.20.1600.10">
    <property type="entry name" value="Outer membrane efflux proteins (OEP)"/>
    <property type="match status" value="1"/>
</dbReference>
<evidence type="ECO:0000313" key="2">
    <source>
        <dbReference type="Proteomes" id="UP000565521"/>
    </source>
</evidence>
<evidence type="ECO:0000313" key="1">
    <source>
        <dbReference type="EMBL" id="NVO31749.1"/>
    </source>
</evidence>
<proteinExistence type="predicted"/>
<sequence>MEVLQKAVSISDDLFKASYATYLTVVSAQRSVLEAELELSDTRRQQFLQLIDLYRALGGDWAATDAPNPAGR</sequence>
<gene>
    <name evidence="1" type="ORF">HW554_11055</name>
</gene>
<dbReference type="AlphaFoldDB" id="A0A7Y7PPP9"/>